<dbReference type="RefSeq" id="XP_008727019.1">
    <property type="nucleotide sequence ID" value="XM_008728797.1"/>
</dbReference>
<feature type="region of interest" description="Disordered" evidence="1">
    <location>
        <begin position="181"/>
        <end position="309"/>
    </location>
</feature>
<gene>
    <name evidence="2" type="ORF">G647_04454</name>
</gene>
<dbReference type="EMBL" id="KB822704">
    <property type="protein sequence ID" value="ETI25083.1"/>
    <property type="molecule type" value="Genomic_DNA"/>
</dbReference>
<name>V9DFH3_9EURO</name>
<protein>
    <submittedName>
        <fullName evidence="2">Uncharacterized protein</fullName>
    </submittedName>
</protein>
<feature type="region of interest" description="Disordered" evidence="1">
    <location>
        <begin position="105"/>
        <end position="154"/>
    </location>
</feature>
<reference evidence="2 3" key="1">
    <citation type="submission" date="2013-03" db="EMBL/GenBank/DDBJ databases">
        <title>The Genome Sequence of Cladophialophora carrionii CBS 160.54.</title>
        <authorList>
            <consortium name="The Broad Institute Genomics Platform"/>
            <person name="Cuomo C."/>
            <person name="de Hoog S."/>
            <person name="Gorbushina A."/>
            <person name="Walker B."/>
            <person name="Young S.K."/>
            <person name="Zeng Q."/>
            <person name="Gargeya S."/>
            <person name="Fitzgerald M."/>
            <person name="Haas B."/>
            <person name="Abouelleil A."/>
            <person name="Allen A.W."/>
            <person name="Alvarado L."/>
            <person name="Arachchi H.M."/>
            <person name="Berlin A.M."/>
            <person name="Chapman S.B."/>
            <person name="Gainer-Dewar J."/>
            <person name="Goldberg J."/>
            <person name="Griggs A."/>
            <person name="Gujja S."/>
            <person name="Hansen M."/>
            <person name="Howarth C."/>
            <person name="Imamovic A."/>
            <person name="Ireland A."/>
            <person name="Larimer J."/>
            <person name="McCowan C."/>
            <person name="Murphy C."/>
            <person name="Pearson M."/>
            <person name="Poon T.W."/>
            <person name="Priest M."/>
            <person name="Roberts A."/>
            <person name="Saif S."/>
            <person name="Shea T."/>
            <person name="Sisk P."/>
            <person name="Sykes S."/>
            <person name="Wortman J."/>
            <person name="Nusbaum C."/>
            <person name="Birren B."/>
        </authorList>
    </citation>
    <scope>NUCLEOTIDE SEQUENCE [LARGE SCALE GENOMIC DNA]</scope>
    <source>
        <strain evidence="2 3">CBS 160.54</strain>
    </source>
</reference>
<feature type="compositionally biased region" description="Acidic residues" evidence="1">
    <location>
        <begin position="259"/>
        <end position="274"/>
    </location>
</feature>
<evidence type="ECO:0000313" key="3">
    <source>
        <dbReference type="Proteomes" id="UP000030678"/>
    </source>
</evidence>
<feature type="compositionally biased region" description="Basic and acidic residues" evidence="1">
    <location>
        <begin position="109"/>
        <end position="120"/>
    </location>
</feature>
<feature type="compositionally biased region" description="Polar residues" evidence="1">
    <location>
        <begin position="139"/>
        <end position="152"/>
    </location>
</feature>
<dbReference type="AlphaFoldDB" id="V9DFH3"/>
<dbReference type="HOGENOM" id="CLU_900169_0_0_1"/>
<evidence type="ECO:0000313" key="2">
    <source>
        <dbReference type="EMBL" id="ETI25083.1"/>
    </source>
</evidence>
<sequence length="309" mass="33949">MALNPFPPVKPNEWSMRCFGGTAKAVPVIGKIPQVGGFTVKGRTTVEKERFKSPCKTIQFDGGPSSLFVATVFTAENSPTSLRQGTTSTRGEPWVTYSISVRQESSAPRVEDQRPKRDSLFDEELPPEDALPVQRRKQSGQTSTNTFNVSQKEQNEIKAELYEQMTGRKIALPRPGNAQAQAIFDREVDNAVQEQGGVGFLPTESSSANPGPSQPAPRPHGQIFDEPEERPQGGRPHGQFFDEPEERPRGGRPHGQFFDEPEAEEAQEGEEEEQPPSRRSSVFPPAGTLRARAPKPRSPRLSSGPPALP</sequence>
<dbReference type="VEuPathDB" id="FungiDB:G647_04454"/>
<proteinExistence type="predicted"/>
<dbReference type="GeneID" id="19982947"/>
<dbReference type="Proteomes" id="UP000030678">
    <property type="component" value="Unassembled WGS sequence"/>
</dbReference>
<evidence type="ECO:0000256" key="1">
    <source>
        <dbReference type="SAM" id="MobiDB-lite"/>
    </source>
</evidence>
<organism evidence="2 3">
    <name type="scientific">Cladophialophora carrionii CBS 160.54</name>
    <dbReference type="NCBI Taxonomy" id="1279043"/>
    <lineage>
        <taxon>Eukaryota</taxon>
        <taxon>Fungi</taxon>
        <taxon>Dikarya</taxon>
        <taxon>Ascomycota</taxon>
        <taxon>Pezizomycotina</taxon>
        <taxon>Eurotiomycetes</taxon>
        <taxon>Chaetothyriomycetidae</taxon>
        <taxon>Chaetothyriales</taxon>
        <taxon>Herpotrichiellaceae</taxon>
        <taxon>Cladophialophora</taxon>
    </lineage>
</organism>
<accession>V9DFH3</accession>